<dbReference type="EMBL" id="AFBI03000091">
    <property type="protein sequence ID" value="EJW02081.1"/>
    <property type="molecule type" value="Genomic_DNA"/>
</dbReference>
<evidence type="ECO:0000313" key="7">
    <source>
        <dbReference type="Proteomes" id="UP000003163"/>
    </source>
</evidence>
<dbReference type="Gene3D" id="1.10.20.10">
    <property type="entry name" value="Histone, subunit A"/>
    <property type="match status" value="1"/>
</dbReference>
<keyword evidence="4" id="KW-0539">Nucleus</keyword>
<dbReference type="OrthoDB" id="66982at2759"/>
<protein>
    <submittedName>
        <fullName evidence="6">Uncharacterized protein</fullName>
    </submittedName>
</protein>
<sequence length="282" mass="33510">MVFLFQAEIKSMMYATGDLKHPNDLASQYIELIIKNQIQNLLKAANNIKTLRKAKTISVEDICFVLRTNKFKVRRVLDSITFKDLRKKVNSEDYVVEVKSTDFQFSWMFDRKKYPLSVNPFFINRESAYNQELQDIRSFMNDLDDTNKNESLNSHFEEESDIIKFERLKRINLITEMMTKEEYLEFSECRQASFIFRKIKKFKQFLTFNEKMKDYVYDVLGFICYEMVVDIVEEGLKILKKTNQADFYSNGLFNVQQRKGLGLFEIKEACRRLISKNGALYL</sequence>
<dbReference type="OMA" id="ALMPWDE"/>
<gene>
    <name evidence="6" type="ORF">EDEG_03466</name>
</gene>
<dbReference type="GO" id="GO:0046982">
    <property type="term" value="F:protein heterodimerization activity"/>
    <property type="evidence" value="ECO:0007669"/>
    <property type="project" value="InterPro"/>
</dbReference>
<dbReference type="Pfam" id="PF02269">
    <property type="entry name" value="TFIID-18kDa"/>
    <property type="match status" value="1"/>
</dbReference>
<dbReference type="GO" id="GO:0006366">
    <property type="term" value="P:transcription by RNA polymerase II"/>
    <property type="evidence" value="ECO:0007669"/>
    <property type="project" value="InterPro"/>
</dbReference>
<dbReference type="PANTHER" id="PTHR11380:SF16">
    <property type="entry name" value="TRANSCRIPTION INITIATION PROTEIN SPT3 HOMOLOG"/>
    <property type="match status" value="1"/>
</dbReference>
<dbReference type="PANTHER" id="PTHR11380">
    <property type="entry name" value="TRANSCRIPTION INITIATION FACTOR TFIID/SUPT3-RELATED"/>
    <property type="match status" value="1"/>
</dbReference>
<evidence type="ECO:0000256" key="4">
    <source>
        <dbReference type="ARBA" id="ARBA00023242"/>
    </source>
</evidence>
<evidence type="ECO:0000256" key="1">
    <source>
        <dbReference type="ARBA" id="ARBA00004123"/>
    </source>
</evidence>
<evidence type="ECO:0000256" key="5">
    <source>
        <dbReference type="ARBA" id="ARBA00061274"/>
    </source>
</evidence>
<dbReference type="STRING" id="1003232.J9D2Q7"/>
<reference evidence="7" key="2">
    <citation type="submission" date="2015-07" db="EMBL/GenBank/DDBJ databases">
        <title>Contrasting host-pathogen interactions and genome evolution in two generalist and specialist microsporidian pathogens of mosquitoes.</title>
        <authorList>
            <consortium name="The Broad Institute Genomics Platform"/>
            <consortium name="The Broad Institute Genome Sequencing Center for Infectious Disease"/>
            <person name="Cuomo C.A."/>
            <person name="Sanscrainte N.D."/>
            <person name="Goldberg J.M."/>
            <person name="Heiman D."/>
            <person name="Young S."/>
            <person name="Zeng Q."/>
            <person name="Becnel J.J."/>
            <person name="Birren B.W."/>
        </authorList>
    </citation>
    <scope>NUCLEOTIDE SEQUENCE [LARGE SCALE GENOMIC DNA]</scope>
    <source>
        <strain evidence="7">USNM 41457</strain>
    </source>
</reference>
<dbReference type="VEuPathDB" id="MicrosporidiaDB:EDEG_03466"/>
<dbReference type="SUPFAM" id="SSF47113">
    <property type="entry name" value="Histone-fold"/>
    <property type="match status" value="2"/>
</dbReference>
<keyword evidence="2" id="KW-0805">Transcription regulation</keyword>
<evidence type="ECO:0000256" key="3">
    <source>
        <dbReference type="ARBA" id="ARBA00023163"/>
    </source>
</evidence>
<evidence type="ECO:0000313" key="6">
    <source>
        <dbReference type="EMBL" id="EJW02081.1"/>
    </source>
</evidence>
<dbReference type="InterPro" id="IPR003195">
    <property type="entry name" value="TFIID_TAF13"/>
</dbReference>
<proteinExistence type="inferred from homology"/>
<dbReference type="GO" id="GO:0005634">
    <property type="term" value="C:nucleus"/>
    <property type="evidence" value="ECO:0007669"/>
    <property type="project" value="UniProtKB-SubCell"/>
</dbReference>
<organism evidence="6 7">
    <name type="scientific">Edhazardia aedis (strain USNM 41457)</name>
    <name type="common">Microsporidian parasite</name>
    <dbReference type="NCBI Taxonomy" id="1003232"/>
    <lineage>
        <taxon>Eukaryota</taxon>
        <taxon>Fungi</taxon>
        <taxon>Fungi incertae sedis</taxon>
        <taxon>Microsporidia</taxon>
        <taxon>Edhazardia</taxon>
    </lineage>
</organism>
<dbReference type="Proteomes" id="UP000003163">
    <property type="component" value="Unassembled WGS sequence"/>
</dbReference>
<dbReference type="FunCoup" id="J9D2Q7">
    <property type="interactions" value="18"/>
</dbReference>
<comment type="subcellular location">
    <subcellularLocation>
        <location evidence="1">Nucleus</location>
    </subcellularLocation>
</comment>
<comment type="similarity">
    <text evidence="5">Belongs to the SPT3 family.</text>
</comment>
<dbReference type="InterPro" id="IPR009072">
    <property type="entry name" value="Histone-fold"/>
</dbReference>
<keyword evidence="7" id="KW-1185">Reference proteome</keyword>
<accession>J9D2Q7</accession>
<reference evidence="6 7" key="1">
    <citation type="submission" date="2011-08" db="EMBL/GenBank/DDBJ databases">
        <authorList>
            <person name="Liu Z.J."/>
            <person name="Shi F.L."/>
            <person name="Lu J.Q."/>
            <person name="Li M."/>
            <person name="Wang Z.L."/>
        </authorList>
    </citation>
    <scope>NUCLEOTIDE SEQUENCE [LARGE SCALE GENOMIC DNA]</scope>
    <source>
        <strain evidence="6 7">USNM 41457</strain>
    </source>
</reference>
<comment type="caution">
    <text evidence="6">The sequence shown here is derived from an EMBL/GenBank/DDBJ whole genome shotgun (WGS) entry which is preliminary data.</text>
</comment>
<keyword evidence="3" id="KW-0804">Transcription</keyword>
<evidence type="ECO:0000256" key="2">
    <source>
        <dbReference type="ARBA" id="ARBA00023015"/>
    </source>
</evidence>
<dbReference type="AlphaFoldDB" id="J9D2Q7"/>
<dbReference type="InParanoid" id="J9D2Q7"/>
<dbReference type="HOGENOM" id="CLU_094300_0_0_1"/>
<name>J9D2Q7_EDHAE</name>